<dbReference type="InterPro" id="IPR003778">
    <property type="entry name" value="CT_A_B"/>
</dbReference>
<dbReference type="SUPFAM" id="SSF50891">
    <property type="entry name" value="Cyclophilin-like"/>
    <property type="match status" value="1"/>
</dbReference>
<keyword evidence="6" id="KW-1185">Reference proteome</keyword>
<evidence type="ECO:0000259" key="4">
    <source>
        <dbReference type="SMART" id="SM00797"/>
    </source>
</evidence>
<evidence type="ECO:0000256" key="1">
    <source>
        <dbReference type="ARBA" id="ARBA00022741"/>
    </source>
</evidence>
<dbReference type="PANTHER" id="PTHR43309:SF3">
    <property type="entry name" value="5-OXOPROLINASE SUBUNIT C"/>
    <property type="match status" value="1"/>
</dbReference>
<keyword evidence="3" id="KW-0067">ATP-binding</keyword>
<feature type="domain" description="Carboxyltransferase" evidence="4">
    <location>
        <begin position="27"/>
        <end position="303"/>
    </location>
</feature>
<dbReference type="InterPro" id="IPR029000">
    <property type="entry name" value="Cyclophilin-like_dom_sf"/>
</dbReference>
<evidence type="ECO:0000256" key="2">
    <source>
        <dbReference type="ARBA" id="ARBA00022801"/>
    </source>
</evidence>
<proteinExistence type="predicted"/>
<dbReference type="EMBL" id="WHUT02000008">
    <property type="protein sequence ID" value="NUB45620.1"/>
    <property type="molecule type" value="Genomic_DNA"/>
</dbReference>
<dbReference type="InterPro" id="IPR052708">
    <property type="entry name" value="PxpC"/>
</dbReference>
<dbReference type="GO" id="GO:0005524">
    <property type="term" value="F:ATP binding"/>
    <property type="evidence" value="ECO:0007669"/>
    <property type="project" value="UniProtKB-KW"/>
</dbReference>
<comment type="caution">
    <text evidence="5">The sequence shown here is derived from an EMBL/GenBank/DDBJ whole genome shotgun (WGS) entry which is preliminary data.</text>
</comment>
<dbReference type="PANTHER" id="PTHR43309">
    <property type="entry name" value="5-OXOPROLINASE SUBUNIT C"/>
    <property type="match status" value="1"/>
</dbReference>
<keyword evidence="2" id="KW-0378">Hydrolase</keyword>
<dbReference type="Proteomes" id="UP000484076">
    <property type="component" value="Unassembled WGS sequence"/>
</dbReference>
<organism evidence="5 6">
    <name type="scientific">Fertoeibacter niger</name>
    <dbReference type="NCBI Taxonomy" id="2656921"/>
    <lineage>
        <taxon>Bacteria</taxon>
        <taxon>Pseudomonadati</taxon>
        <taxon>Pseudomonadota</taxon>
        <taxon>Alphaproteobacteria</taxon>
        <taxon>Rhodobacterales</taxon>
        <taxon>Paracoccaceae</taxon>
        <taxon>Fertoeibacter</taxon>
    </lineage>
</organism>
<gene>
    <name evidence="5" type="ORF">GEU84_014565</name>
</gene>
<dbReference type="Gene3D" id="2.40.100.10">
    <property type="entry name" value="Cyclophilin-like"/>
    <property type="match status" value="1"/>
</dbReference>
<dbReference type="SMART" id="SM00797">
    <property type="entry name" value="AHS2"/>
    <property type="match status" value="1"/>
</dbReference>
<dbReference type="GO" id="GO:0016787">
    <property type="term" value="F:hydrolase activity"/>
    <property type="evidence" value="ECO:0007669"/>
    <property type="project" value="UniProtKB-KW"/>
</dbReference>
<reference evidence="5" key="1">
    <citation type="submission" date="2020-05" db="EMBL/GenBank/DDBJ databases">
        <title>Fertoebacter nigrum gen. nov., sp. nov., a new member of the family Rhodobacteraceae.</title>
        <authorList>
            <person name="Szuroczki S."/>
            <person name="Abbaszade G."/>
            <person name="Buni D."/>
            <person name="Schumann P."/>
            <person name="Toth E."/>
        </authorList>
    </citation>
    <scope>NUCLEOTIDE SEQUENCE</scope>
    <source>
        <strain evidence="5">RG-N-1a</strain>
    </source>
</reference>
<keyword evidence="1" id="KW-0547">Nucleotide-binding</keyword>
<evidence type="ECO:0000256" key="3">
    <source>
        <dbReference type="ARBA" id="ARBA00022840"/>
    </source>
</evidence>
<dbReference type="AlphaFoldDB" id="A0A8X8KP25"/>
<name>A0A8X8KP25_9RHOB</name>
<evidence type="ECO:0000313" key="6">
    <source>
        <dbReference type="Proteomes" id="UP000484076"/>
    </source>
</evidence>
<protein>
    <submittedName>
        <fullName evidence="5">Biotin-dependent carboxyltransferase family protein</fullName>
    </submittedName>
</protein>
<evidence type="ECO:0000313" key="5">
    <source>
        <dbReference type="EMBL" id="NUB45620.1"/>
    </source>
</evidence>
<accession>A0A8X8KP25</accession>
<sequence>MAGALFRILHAGPQVSVQDGGRRGLMRYGVPASGPMDRAALAIANTALGNPADAPGIEVSRGGLTLECLSGSVGFAVAGGGFILEAGGARQGSWQVAAISAGQRLSLRPGPWGSWTYLAFAGKLEVPDWLGSAATHALSGLGGGMLATGGQIALATAERRAEREGPIPCPVSARPRHRLHVVIGPQERFFGGDTLTTFLTRPFHVTDAADRMGVRLRGPTLAPDATLDMPSEPVLRGSVQVAGDGVATVLLADHQTTGGYPKIATILSADLDGFVQLRPQDTVWFHAIGPEAAVALARRRQRSHAEYLGRLALRQPLMPAFRPS</sequence>
<dbReference type="RefSeq" id="WP_152827341.1">
    <property type="nucleotide sequence ID" value="NZ_WHUT02000008.1"/>
</dbReference>
<dbReference type="Pfam" id="PF02626">
    <property type="entry name" value="CT_A_B"/>
    <property type="match status" value="1"/>
</dbReference>